<name>A0A0C3BXJ1_HEBCY</name>
<reference evidence="2 3" key="1">
    <citation type="submission" date="2014-04" db="EMBL/GenBank/DDBJ databases">
        <authorList>
            <consortium name="DOE Joint Genome Institute"/>
            <person name="Kuo A."/>
            <person name="Gay G."/>
            <person name="Dore J."/>
            <person name="Kohler A."/>
            <person name="Nagy L.G."/>
            <person name="Floudas D."/>
            <person name="Copeland A."/>
            <person name="Barry K.W."/>
            <person name="Cichocki N."/>
            <person name="Veneault-Fourrey C."/>
            <person name="LaButti K."/>
            <person name="Lindquist E.A."/>
            <person name="Lipzen A."/>
            <person name="Lundell T."/>
            <person name="Morin E."/>
            <person name="Murat C."/>
            <person name="Sun H."/>
            <person name="Tunlid A."/>
            <person name="Henrissat B."/>
            <person name="Grigoriev I.V."/>
            <person name="Hibbett D.S."/>
            <person name="Martin F."/>
            <person name="Nordberg H.P."/>
            <person name="Cantor M.N."/>
            <person name="Hua S.X."/>
        </authorList>
    </citation>
    <scope>NUCLEOTIDE SEQUENCE [LARGE SCALE GENOMIC DNA]</scope>
    <source>
        <strain evidence="3">h7</strain>
    </source>
</reference>
<dbReference type="EMBL" id="KN831780">
    <property type="protein sequence ID" value="KIM41310.1"/>
    <property type="molecule type" value="Genomic_DNA"/>
</dbReference>
<keyword evidence="1" id="KW-0472">Membrane</keyword>
<protein>
    <submittedName>
        <fullName evidence="2">Uncharacterized protein</fullName>
    </submittedName>
</protein>
<feature type="transmembrane region" description="Helical" evidence="1">
    <location>
        <begin position="28"/>
        <end position="46"/>
    </location>
</feature>
<dbReference type="Proteomes" id="UP000053424">
    <property type="component" value="Unassembled WGS sequence"/>
</dbReference>
<dbReference type="AlphaFoldDB" id="A0A0C3BXJ1"/>
<keyword evidence="1" id="KW-0812">Transmembrane</keyword>
<evidence type="ECO:0000313" key="2">
    <source>
        <dbReference type="EMBL" id="KIM41310.1"/>
    </source>
</evidence>
<dbReference type="HOGENOM" id="CLU_3106591_0_0_1"/>
<proteinExistence type="predicted"/>
<reference evidence="3" key="2">
    <citation type="submission" date="2015-01" db="EMBL/GenBank/DDBJ databases">
        <title>Evolutionary Origins and Diversification of the Mycorrhizal Mutualists.</title>
        <authorList>
            <consortium name="DOE Joint Genome Institute"/>
            <consortium name="Mycorrhizal Genomics Consortium"/>
            <person name="Kohler A."/>
            <person name="Kuo A."/>
            <person name="Nagy L.G."/>
            <person name="Floudas D."/>
            <person name="Copeland A."/>
            <person name="Barry K.W."/>
            <person name="Cichocki N."/>
            <person name="Veneault-Fourrey C."/>
            <person name="LaButti K."/>
            <person name="Lindquist E.A."/>
            <person name="Lipzen A."/>
            <person name="Lundell T."/>
            <person name="Morin E."/>
            <person name="Murat C."/>
            <person name="Riley R."/>
            <person name="Ohm R."/>
            <person name="Sun H."/>
            <person name="Tunlid A."/>
            <person name="Henrissat B."/>
            <person name="Grigoriev I.V."/>
            <person name="Hibbett D.S."/>
            <person name="Martin F."/>
        </authorList>
    </citation>
    <scope>NUCLEOTIDE SEQUENCE [LARGE SCALE GENOMIC DNA]</scope>
    <source>
        <strain evidence="3">h7</strain>
    </source>
</reference>
<gene>
    <name evidence="2" type="ORF">M413DRAFT_445341</name>
</gene>
<keyword evidence="1" id="KW-1133">Transmembrane helix</keyword>
<organism evidence="2 3">
    <name type="scientific">Hebeloma cylindrosporum</name>
    <dbReference type="NCBI Taxonomy" id="76867"/>
    <lineage>
        <taxon>Eukaryota</taxon>
        <taxon>Fungi</taxon>
        <taxon>Dikarya</taxon>
        <taxon>Basidiomycota</taxon>
        <taxon>Agaricomycotina</taxon>
        <taxon>Agaricomycetes</taxon>
        <taxon>Agaricomycetidae</taxon>
        <taxon>Agaricales</taxon>
        <taxon>Agaricineae</taxon>
        <taxon>Hymenogastraceae</taxon>
        <taxon>Hebeloma</taxon>
    </lineage>
</organism>
<evidence type="ECO:0000313" key="3">
    <source>
        <dbReference type="Proteomes" id="UP000053424"/>
    </source>
</evidence>
<evidence type="ECO:0000256" key="1">
    <source>
        <dbReference type="SAM" id="Phobius"/>
    </source>
</evidence>
<accession>A0A0C3BXJ1</accession>
<keyword evidence="3" id="KW-1185">Reference proteome</keyword>
<sequence>MLALFGEGRSRFLHVNLRLVQGPSVRRTLGVSIGLFGSYLAVVVWIKKQHT</sequence>